<keyword evidence="1" id="KW-0812">Transmembrane</keyword>
<evidence type="ECO:0000256" key="1">
    <source>
        <dbReference type="SAM" id="Phobius"/>
    </source>
</evidence>
<gene>
    <name evidence="2" type="ORF">EGR_05148</name>
</gene>
<feature type="transmembrane region" description="Helical" evidence="1">
    <location>
        <begin position="50"/>
        <end position="74"/>
    </location>
</feature>
<organism evidence="2 3">
    <name type="scientific">Echinococcus granulosus</name>
    <name type="common">Hydatid tapeworm</name>
    <dbReference type="NCBI Taxonomy" id="6210"/>
    <lineage>
        <taxon>Eukaryota</taxon>
        <taxon>Metazoa</taxon>
        <taxon>Spiralia</taxon>
        <taxon>Lophotrochozoa</taxon>
        <taxon>Platyhelminthes</taxon>
        <taxon>Cestoda</taxon>
        <taxon>Eucestoda</taxon>
        <taxon>Cyclophyllidea</taxon>
        <taxon>Taeniidae</taxon>
        <taxon>Echinococcus</taxon>
        <taxon>Echinococcus granulosus group</taxon>
    </lineage>
</organism>
<protein>
    <submittedName>
        <fullName evidence="2">Uncharacterized protein</fullName>
    </submittedName>
</protein>
<keyword evidence="3" id="KW-1185">Reference proteome</keyword>
<comment type="caution">
    <text evidence="2">The sequence shown here is derived from an EMBL/GenBank/DDBJ whole genome shotgun (WGS) entry which is preliminary data.</text>
</comment>
<evidence type="ECO:0000313" key="3">
    <source>
        <dbReference type="Proteomes" id="UP000019149"/>
    </source>
</evidence>
<evidence type="ECO:0000313" key="2">
    <source>
        <dbReference type="EMBL" id="EUB59987.1"/>
    </source>
</evidence>
<dbReference type="GeneID" id="36340863"/>
<keyword evidence="1" id="KW-0472">Membrane</keyword>
<dbReference type="KEGG" id="egl:EGR_05148"/>
<accession>W6UNV5</accession>
<name>W6UNV5_ECHGR</name>
<sequence>MTLLKGYGYSGSSDWERTTFHESINETFATLTSHILSTAPAIQWSSPQQYFGTIISSGLILEFFVMNLVLIIVAKAPAWLSDYFASGQTPVFDVSRHIAAWPDPRNTHPVSQLQVWSLLHCTTINFSSVATIARQTK</sequence>
<dbReference type="RefSeq" id="XP_024351183.1">
    <property type="nucleotide sequence ID" value="XM_024494397.1"/>
</dbReference>
<keyword evidence="1" id="KW-1133">Transmembrane helix</keyword>
<dbReference type="CTD" id="36340863"/>
<dbReference type="AlphaFoldDB" id="W6UNV5"/>
<dbReference type="EMBL" id="APAU02000036">
    <property type="protein sequence ID" value="EUB59987.1"/>
    <property type="molecule type" value="Genomic_DNA"/>
</dbReference>
<dbReference type="Proteomes" id="UP000019149">
    <property type="component" value="Unassembled WGS sequence"/>
</dbReference>
<reference evidence="2 3" key="1">
    <citation type="journal article" date="2013" name="Nat. Genet.">
        <title>The genome of the hydatid tapeworm Echinococcus granulosus.</title>
        <authorList>
            <person name="Zheng H."/>
            <person name="Zhang W."/>
            <person name="Zhang L."/>
            <person name="Zhang Z."/>
            <person name="Li J."/>
            <person name="Lu G."/>
            <person name="Zhu Y."/>
            <person name="Wang Y."/>
            <person name="Huang Y."/>
            <person name="Liu J."/>
            <person name="Kang H."/>
            <person name="Chen J."/>
            <person name="Wang L."/>
            <person name="Chen A."/>
            <person name="Yu S."/>
            <person name="Gao Z."/>
            <person name="Jin L."/>
            <person name="Gu W."/>
            <person name="Wang Z."/>
            <person name="Zhao L."/>
            <person name="Shi B."/>
            <person name="Wen H."/>
            <person name="Lin R."/>
            <person name="Jones M.K."/>
            <person name="Brejova B."/>
            <person name="Vinar T."/>
            <person name="Zhao G."/>
            <person name="McManus D.P."/>
            <person name="Chen Z."/>
            <person name="Zhou Y."/>
            <person name="Wang S."/>
        </authorList>
    </citation>
    <scope>NUCLEOTIDE SEQUENCE [LARGE SCALE GENOMIC DNA]</scope>
</reference>
<proteinExistence type="predicted"/>